<organism evidence="6 7">
    <name type="scientific">Candidatus Woesebacteria bacterium RBG_13_46_13</name>
    <dbReference type="NCBI Taxonomy" id="1802479"/>
    <lineage>
        <taxon>Bacteria</taxon>
        <taxon>Candidatus Woeseibacteriota</taxon>
    </lineage>
</organism>
<dbReference type="SUPFAM" id="SSF52540">
    <property type="entry name" value="P-loop containing nucleoside triphosphate hydrolases"/>
    <property type="match status" value="1"/>
</dbReference>
<sequence length="233" mass="25907">MEEKTLLSVKGLKVKFNSHLIIDDVSFDVERDSTLAIIGPNGAGKSVLFRAILGLIPYEGTVTWAPKVKIGYVPQKLFVAKDFPLTVAEFLRFKEGDNQKIDEALVSVGFKENKTKLLKTRLGTLSGGELQRVLIASAVLGSPNVLLFDEPTSGVDISAEETIYSLIDRLKKEKDLTIIFISHELQVVYKYADGVLCLNKEKICFGPPREVVDKESLAKLYGEDVSVYKHHEH</sequence>
<dbReference type="Pfam" id="PF00005">
    <property type="entry name" value="ABC_tran"/>
    <property type="match status" value="1"/>
</dbReference>
<evidence type="ECO:0000256" key="2">
    <source>
        <dbReference type="ARBA" id="ARBA00022448"/>
    </source>
</evidence>
<evidence type="ECO:0000256" key="4">
    <source>
        <dbReference type="ARBA" id="ARBA00022840"/>
    </source>
</evidence>
<keyword evidence="3" id="KW-0547">Nucleotide-binding</keyword>
<keyword evidence="2" id="KW-0813">Transport</keyword>
<dbReference type="Proteomes" id="UP000176778">
    <property type="component" value="Unassembled WGS sequence"/>
</dbReference>
<dbReference type="EMBL" id="MGFR01000002">
    <property type="protein sequence ID" value="OGM09983.1"/>
    <property type="molecule type" value="Genomic_DNA"/>
</dbReference>
<dbReference type="PANTHER" id="PTHR42734:SF17">
    <property type="entry name" value="METAL TRANSPORT SYSTEM ATP-BINDING PROTEIN TM_0124-RELATED"/>
    <property type="match status" value="1"/>
</dbReference>
<evidence type="ECO:0000313" key="6">
    <source>
        <dbReference type="EMBL" id="OGM09983.1"/>
    </source>
</evidence>
<dbReference type="PROSITE" id="PS00211">
    <property type="entry name" value="ABC_TRANSPORTER_1"/>
    <property type="match status" value="1"/>
</dbReference>
<dbReference type="InterPro" id="IPR050153">
    <property type="entry name" value="Metal_Ion_Import_ABC"/>
</dbReference>
<dbReference type="STRING" id="1802479.A2Y68_00975"/>
<reference evidence="6 7" key="1">
    <citation type="journal article" date="2016" name="Nat. Commun.">
        <title>Thousands of microbial genomes shed light on interconnected biogeochemical processes in an aquifer system.</title>
        <authorList>
            <person name="Anantharaman K."/>
            <person name="Brown C.T."/>
            <person name="Hug L.A."/>
            <person name="Sharon I."/>
            <person name="Castelle C.J."/>
            <person name="Probst A.J."/>
            <person name="Thomas B.C."/>
            <person name="Singh A."/>
            <person name="Wilkins M.J."/>
            <person name="Karaoz U."/>
            <person name="Brodie E.L."/>
            <person name="Williams K.H."/>
            <person name="Hubbard S.S."/>
            <person name="Banfield J.F."/>
        </authorList>
    </citation>
    <scope>NUCLEOTIDE SEQUENCE [LARGE SCALE GENOMIC DNA]</scope>
</reference>
<dbReference type="Gene3D" id="3.40.50.300">
    <property type="entry name" value="P-loop containing nucleotide triphosphate hydrolases"/>
    <property type="match status" value="1"/>
</dbReference>
<dbReference type="GO" id="GO:0005524">
    <property type="term" value="F:ATP binding"/>
    <property type="evidence" value="ECO:0007669"/>
    <property type="project" value="UniProtKB-KW"/>
</dbReference>
<evidence type="ECO:0000256" key="3">
    <source>
        <dbReference type="ARBA" id="ARBA00022741"/>
    </source>
</evidence>
<dbReference type="GO" id="GO:0016887">
    <property type="term" value="F:ATP hydrolysis activity"/>
    <property type="evidence" value="ECO:0007669"/>
    <property type="project" value="InterPro"/>
</dbReference>
<dbReference type="AlphaFoldDB" id="A0A1F7X520"/>
<dbReference type="PROSITE" id="PS50893">
    <property type="entry name" value="ABC_TRANSPORTER_2"/>
    <property type="match status" value="1"/>
</dbReference>
<dbReference type="InterPro" id="IPR003439">
    <property type="entry name" value="ABC_transporter-like_ATP-bd"/>
</dbReference>
<name>A0A1F7X520_9BACT</name>
<evidence type="ECO:0000259" key="5">
    <source>
        <dbReference type="PROSITE" id="PS50893"/>
    </source>
</evidence>
<gene>
    <name evidence="6" type="ORF">A2Y68_00975</name>
</gene>
<dbReference type="InterPro" id="IPR027417">
    <property type="entry name" value="P-loop_NTPase"/>
</dbReference>
<comment type="caution">
    <text evidence="6">The sequence shown here is derived from an EMBL/GenBank/DDBJ whole genome shotgun (WGS) entry which is preliminary data.</text>
</comment>
<dbReference type="SMART" id="SM00382">
    <property type="entry name" value="AAA"/>
    <property type="match status" value="1"/>
</dbReference>
<evidence type="ECO:0000313" key="7">
    <source>
        <dbReference type="Proteomes" id="UP000176778"/>
    </source>
</evidence>
<accession>A0A1F7X520</accession>
<keyword evidence="4" id="KW-0067">ATP-binding</keyword>
<evidence type="ECO:0000256" key="1">
    <source>
        <dbReference type="ARBA" id="ARBA00005417"/>
    </source>
</evidence>
<dbReference type="InterPro" id="IPR017871">
    <property type="entry name" value="ABC_transporter-like_CS"/>
</dbReference>
<proteinExistence type="inferred from homology"/>
<dbReference type="InterPro" id="IPR003593">
    <property type="entry name" value="AAA+_ATPase"/>
</dbReference>
<comment type="similarity">
    <text evidence="1">Belongs to the ABC transporter superfamily.</text>
</comment>
<protein>
    <recommendedName>
        <fullName evidence="5">ABC transporter domain-containing protein</fullName>
    </recommendedName>
</protein>
<feature type="domain" description="ABC transporter" evidence="5">
    <location>
        <begin position="7"/>
        <end position="225"/>
    </location>
</feature>
<dbReference type="PANTHER" id="PTHR42734">
    <property type="entry name" value="METAL TRANSPORT SYSTEM ATP-BINDING PROTEIN TM_0124-RELATED"/>
    <property type="match status" value="1"/>
</dbReference>